<organism evidence="1 2">
    <name type="scientific">Steinernema glaseri</name>
    <dbReference type="NCBI Taxonomy" id="37863"/>
    <lineage>
        <taxon>Eukaryota</taxon>
        <taxon>Metazoa</taxon>
        <taxon>Ecdysozoa</taxon>
        <taxon>Nematoda</taxon>
        <taxon>Chromadorea</taxon>
        <taxon>Rhabditida</taxon>
        <taxon>Tylenchina</taxon>
        <taxon>Panagrolaimomorpha</taxon>
        <taxon>Strongyloidoidea</taxon>
        <taxon>Steinernematidae</taxon>
        <taxon>Steinernema</taxon>
    </lineage>
</organism>
<dbReference type="InterPro" id="IPR029063">
    <property type="entry name" value="SAM-dependent_MTases_sf"/>
</dbReference>
<keyword evidence="1" id="KW-1185">Reference proteome</keyword>
<dbReference type="Pfam" id="PF10294">
    <property type="entry name" value="Methyltransf_16"/>
    <property type="match status" value="1"/>
</dbReference>
<evidence type="ECO:0000313" key="1">
    <source>
        <dbReference type="Proteomes" id="UP000095287"/>
    </source>
</evidence>
<proteinExistence type="predicted"/>
<sequence length="207" mass="22879">MTEFVRELSFGDVDVVIHQESLGDVNCVVWDAALCCCFYFAKSAFSKDFKVLELGAGTAVCSVALASMGCQVEATDLPACVPLMEKNIAANQEAIQKAGGTCVAKSLDWNEPLKKRPECDLLLLVDCIYYVDSIGPLIDTIRSVDAKRILCAYEVRDSGQPVEAQRLFMELVKKHFDIRHVPEADLDPDYRSPDILLMDLVPKIDSV</sequence>
<name>A0A1I7YN04_9BILA</name>
<dbReference type="Gene3D" id="3.40.50.150">
    <property type="entry name" value="Vaccinia Virus protein VP39"/>
    <property type="match status" value="1"/>
</dbReference>
<accession>A0A1I7YN04</accession>
<dbReference type="PANTHER" id="PTHR14614">
    <property type="entry name" value="HEPATOCELLULAR CARCINOMA-ASSOCIATED ANTIGEN"/>
    <property type="match status" value="1"/>
</dbReference>
<dbReference type="InterPro" id="IPR019410">
    <property type="entry name" value="Methyltransf_16"/>
</dbReference>
<dbReference type="PANTHER" id="PTHR14614:SF132">
    <property type="entry name" value="PROTEIN-LYSINE METHYLTRANSFERASE C42C1.13"/>
    <property type="match status" value="1"/>
</dbReference>
<evidence type="ECO:0000313" key="2">
    <source>
        <dbReference type="WBParaSite" id="L893_g17947.t1"/>
    </source>
</evidence>
<dbReference type="Proteomes" id="UP000095287">
    <property type="component" value="Unplaced"/>
</dbReference>
<dbReference type="WBParaSite" id="L893_g17947.t1">
    <property type="protein sequence ID" value="L893_g17947.t1"/>
    <property type="gene ID" value="L893_g17947"/>
</dbReference>
<protein>
    <submittedName>
        <fullName evidence="2">Protein-lysine methyltransferase METTL21D</fullName>
    </submittedName>
</protein>
<dbReference type="AlphaFoldDB" id="A0A1I7YN04"/>
<dbReference type="SUPFAM" id="SSF53335">
    <property type="entry name" value="S-adenosyl-L-methionine-dependent methyltransferases"/>
    <property type="match status" value="1"/>
</dbReference>
<reference evidence="2" key="1">
    <citation type="submission" date="2016-11" db="UniProtKB">
        <authorList>
            <consortium name="WormBaseParasite"/>
        </authorList>
    </citation>
    <scope>IDENTIFICATION</scope>
</reference>